<comment type="caution">
    <text evidence="1">The sequence shown here is derived from an EMBL/GenBank/DDBJ whole genome shotgun (WGS) entry which is preliminary data.</text>
</comment>
<keyword evidence="2" id="KW-1185">Reference proteome</keyword>
<sequence length="324" mass="37110">MNIQLVQIVDAYIVTNIRVYEMRFSYDYMMAPPEELYNTQFRFPQDVSSFIAWTKDWFGNRVVDVSLDWQIPPARYLKHVKELSAMANTYKRNGNTIRASEHYYKLLLFGQLIRDQPSFFAGISSALMKDIELVERQAWKVLQSYLTNLSYREQMVSLSSMVSPGRLRYVYLPSRVIAAYMNQCNKGPVRGYLGGVLDGEFFRVTHLFMKPAAPSTPVLNIGIILCKPSQDSYLDFQDMVALYLAQCFLPESVAVVCNRGVAGAYKLTEIGLKAVQGRSFLPPHIYQQQQFVTEASHCVLDTRANIVVVDSNPERIASQLYKER</sequence>
<organism evidence="1 2">
    <name type="scientific">Ranatra chinensis</name>
    <dbReference type="NCBI Taxonomy" id="642074"/>
    <lineage>
        <taxon>Eukaryota</taxon>
        <taxon>Metazoa</taxon>
        <taxon>Ecdysozoa</taxon>
        <taxon>Arthropoda</taxon>
        <taxon>Hexapoda</taxon>
        <taxon>Insecta</taxon>
        <taxon>Pterygota</taxon>
        <taxon>Neoptera</taxon>
        <taxon>Paraneoptera</taxon>
        <taxon>Hemiptera</taxon>
        <taxon>Heteroptera</taxon>
        <taxon>Panheteroptera</taxon>
        <taxon>Nepomorpha</taxon>
        <taxon>Nepidae</taxon>
        <taxon>Ranatrinae</taxon>
        <taxon>Ranatra</taxon>
    </lineage>
</organism>
<dbReference type="EMBL" id="JBFDAA010000007">
    <property type="protein sequence ID" value="KAL1130909.1"/>
    <property type="molecule type" value="Genomic_DNA"/>
</dbReference>
<dbReference type="PANTHER" id="PTHR12947:SF13">
    <property type="entry name" value="FI19924P1"/>
    <property type="match status" value="1"/>
</dbReference>
<gene>
    <name evidence="1" type="ORF">AAG570_012150</name>
</gene>
<dbReference type="AlphaFoldDB" id="A0ABD0YK17"/>
<name>A0ABD0YK17_9HEMI</name>
<reference evidence="1 2" key="1">
    <citation type="submission" date="2024-07" db="EMBL/GenBank/DDBJ databases">
        <title>Chromosome-level genome assembly of the water stick insect Ranatra chinensis (Heteroptera: Nepidae).</title>
        <authorList>
            <person name="Liu X."/>
        </authorList>
    </citation>
    <scope>NUCLEOTIDE SEQUENCE [LARGE SCALE GENOMIC DNA]</scope>
    <source>
        <strain evidence="1">Cailab_2021Rc</strain>
        <tissue evidence="1">Muscle</tissue>
    </source>
</reference>
<accession>A0ABD0YK17</accession>
<proteinExistence type="predicted"/>
<protein>
    <submittedName>
        <fullName evidence="1">Uncharacterized protein</fullName>
    </submittedName>
</protein>
<dbReference type="PANTHER" id="PTHR12947">
    <property type="entry name" value="AMSH-LIKE PROTEASE"/>
    <property type="match status" value="1"/>
</dbReference>
<dbReference type="Proteomes" id="UP001558652">
    <property type="component" value="Unassembled WGS sequence"/>
</dbReference>
<evidence type="ECO:0000313" key="2">
    <source>
        <dbReference type="Proteomes" id="UP001558652"/>
    </source>
</evidence>
<evidence type="ECO:0000313" key="1">
    <source>
        <dbReference type="EMBL" id="KAL1130909.1"/>
    </source>
</evidence>